<protein>
    <recommendedName>
        <fullName evidence="2">G-patch domain-containing protein</fullName>
    </recommendedName>
</protein>
<sequence>MAVTLEHRYGTRGKTRAIDQRLERLEQMQKEMQDQLQARMQEQLAKIQQDMRDHMLESQKSMMDQLTRLLAGGLEKGISPLINAKEDNEDPTYPPGFAPADAQTQPDMYPRRPSVTIRPQPFQAGASAPMNYQAGSGSNLGDNPTNPVVLNLDEVIEAETTRVELPRELEERCRWLEEKFKEMESTDYRGGIDAKELSLVPDLFVNVTFIIEGNKIPMPRLSETTRMGLRLTVGKGALPGRGLGRYLQGRINVPMMKDKQDRFGLGFKPDMKQRKKELEKKQERRRARLSGGEIEWEPMIFPHISKTFVSGGVIHSEQKTSGKEILEGMMESLDINATYEEGTGVENLSGIRPYEPGSVLNNWTAEEILVVFRTNSE</sequence>
<dbReference type="PANTHER" id="PTHR32108">
    <property type="entry name" value="DNA-DIRECTED RNA POLYMERASE SUBUNIT ALPHA"/>
    <property type="match status" value="1"/>
</dbReference>
<reference evidence="3 4" key="1">
    <citation type="submission" date="2023-03" db="EMBL/GenBank/DDBJ databases">
        <title>WGS of Gossypium arboreum.</title>
        <authorList>
            <person name="Yu D."/>
        </authorList>
    </citation>
    <scope>NUCLEOTIDE SEQUENCE [LARGE SCALE GENOMIC DNA]</scope>
    <source>
        <tissue evidence="3">Leaf</tissue>
    </source>
</reference>
<evidence type="ECO:0000256" key="1">
    <source>
        <dbReference type="SAM" id="Coils"/>
    </source>
</evidence>
<dbReference type="Proteomes" id="UP001358586">
    <property type="component" value="Chromosome 3"/>
</dbReference>
<evidence type="ECO:0000313" key="4">
    <source>
        <dbReference type="Proteomes" id="UP001358586"/>
    </source>
</evidence>
<dbReference type="InterPro" id="IPR000467">
    <property type="entry name" value="G_patch_dom"/>
</dbReference>
<keyword evidence="4" id="KW-1185">Reference proteome</keyword>
<dbReference type="PROSITE" id="PS50174">
    <property type="entry name" value="G_PATCH"/>
    <property type="match status" value="1"/>
</dbReference>
<keyword evidence="1" id="KW-0175">Coiled coil</keyword>
<comment type="caution">
    <text evidence="3">The sequence shown here is derived from an EMBL/GenBank/DDBJ whole genome shotgun (WGS) entry which is preliminary data.</text>
</comment>
<feature type="domain" description="G-patch" evidence="2">
    <location>
        <begin position="224"/>
        <end position="270"/>
    </location>
</feature>
<gene>
    <name evidence="3" type="ORF">PVK06_008340</name>
</gene>
<feature type="coiled-coil region" evidence="1">
    <location>
        <begin position="15"/>
        <end position="57"/>
    </location>
</feature>
<evidence type="ECO:0000259" key="2">
    <source>
        <dbReference type="PROSITE" id="PS50174"/>
    </source>
</evidence>
<evidence type="ECO:0000313" key="3">
    <source>
        <dbReference type="EMBL" id="KAK5839539.1"/>
    </source>
</evidence>
<proteinExistence type="predicted"/>
<organism evidence="3 4">
    <name type="scientific">Gossypium arboreum</name>
    <name type="common">Tree cotton</name>
    <name type="synonym">Gossypium nanking</name>
    <dbReference type="NCBI Taxonomy" id="29729"/>
    <lineage>
        <taxon>Eukaryota</taxon>
        <taxon>Viridiplantae</taxon>
        <taxon>Streptophyta</taxon>
        <taxon>Embryophyta</taxon>
        <taxon>Tracheophyta</taxon>
        <taxon>Spermatophyta</taxon>
        <taxon>Magnoliopsida</taxon>
        <taxon>eudicotyledons</taxon>
        <taxon>Gunneridae</taxon>
        <taxon>Pentapetalae</taxon>
        <taxon>rosids</taxon>
        <taxon>malvids</taxon>
        <taxon>Malvales</taxon>
        <taxon>Malvaceae</taxon>
        <taxon>Malvoideae</taxon>
        <taxon>Gossypium</taxon>
    </lineage>
</organism>
<dbReference type="PANTHER" id="PTHR32108:SF5">
    <property type="entry name" value="DYNACTIN SUBUNIT 1-LIKE"/>
    <property type="match status" value="1"/>
</dbReference>
<dbReference type="EMBL" id="JARKNE010000003">
    <property type="protein sequence ID" value="KAK5839539.1"/>
    <property type="molecule type" value="Genomic_DNA"/>
</dbReference>
<accession>A0ABR0QKJ4</accession>
<name>A0ABR0QKJ4_GOSAR</name>